<dbReference type="Pfam" id="PF01510">
    <property type="entry name" value="Amidase_2"/>
    <property type="match status" value="1"/>
</dbReference>
<dbReference type="OrthoDB" id="9794294at2"/>
<gene>
    <name evidence="7" type="ORF">EI42_03164</name>
</gene>
<dbReference type="SUPFAM" id="SSF55846">
    <property type="entry name" value="N-acetylmuramoyl-L-alanine amidase-like"/>
    <property type="match status" value="1"/>
</dbReference>
<dbReference type="EMBL" id="QKUF01000010">
    <property type="protein sequence ID" value="PZW28410.1"/>
    <property type="molecule type" value="Genomic_DNA"/>
</dbReference>
<comment type="caution">
    <text evidence="7">The sequence shown here is derived from an EMBL/GenBank/DDBJ whole genome shotgun (WGS) entry which is preliminary data.</text>
</comment>
<comment type="catalytic activity">
    <reaction evidence="1">
        <text>Hydrolyzes the link between N-acetylmuramoyl residues and L-amino acid residues in certain cell-wall glycopeptides.</text>
        <dbReference type="EC" id="3.5.1.28"/>
    </reaction>
</comment>
<dbReference type="InterPro" id="IPR002502">
    <property type="entry name" value="Amidase_domain"/>
</dbReference>
<dbReference type="InterPro" id="IPR051206">
    <property type="entry name" value="NAMLAA_amidase_2"/>
</dbReference>
<reference evidence="7 8" key="1">
    <citation type="submission" date="2018-06" db="EMBL/GenBank/DDBJ databases">
        <title>Genomic Encyclopedia of Archaeal and Bacterial Type Strains, Phase II (KMG-II): from individual species to whole genera.</title>
        <authorList>
            <person name="Goeker M."/>
        </authorList>
    </citation>
    <scope>NUCLEOTIDE SEQUENCE [LARGE SCALE GENOMIC DNA]</scope>
    <source>
        <strain evidence="7 8">ATCC BAA-1881</strain>
    </source>
</reference>
<name>A0A326U6H4_THEHA</name>
<keyword evidence="5" id="KW-0175">Coiled coil</keyword>
<dbReference type="PANTHER" id="PTHR30417:SF1">
    <property type="entry name" value="N-ACETYLMURAMOYL-L-ALANINE AMIDASE AMID"/>
    <property type="match status" value="1"/>
</dbReference>
<dbReference type="GO" id="GO:0008745">
    <property type="term" value="F:N-acetylmuramoyl-L-alanine amidase activity"/>
    <property type="evidence" value="ECO:0007669"/>
    <property type="project" value="UniProtKB-EC"/>
</dbReference>
<evidence type="ECO:0000259" key="6">
    <source>
        <dbReference type="SMART" id="SM00644"/>
    </source>
</evidence>
<sequence length="329" mass="36109">MILSIPSPNYMSRQGRRPRWVILHGTAGFHKAEDCGYYFQQPSSQVSSHYVIGQDGTIVQCVDEAQAAWANGVLDAGADSWWYDTPNPNYDTISIEHIKPHTDNSDEITPAQKAASFRLIAQICARWGIPTRPADAQGGITGHFSIAPINRSGCPGPYPWDELFNYLNGTSSDDGDEMKTISLKDASSFFEQAPGNAWRCKKNNCVVGNAILDFYRRFGGDALCGLSYLGLPLNNEHPVTAKDGSKVIVQDFERGSLAYDPAHKLDGPPGVGAIYLTHRGVALEVQELRRQLEDAKKQNHAAEVETLKKQVDGYKQAVSAAVKTLQSIK</sequence>
<evidence type="ECO:0000256" key="2">
    <source>
        <dbReference type="ARBA" id="ARBA00011901"/>
    </source>
</evidence>
<dbReference type="GO" id="GO:0071555">
    <property type="term" value="P:cell wall organization"/>
    <property type="evidence" value="ECO:0007669"/>
    <property type="project" value="UniProtKB-KW"/>
</dbReference>
<dbReference type="AlphaFoldDB" id="A0A326U6H4"/>
<evidence type="ECO:0000256" key="4">
    <source>
        <dbReference type="ARBA" id="ARBA00023316"/>
    </source>
</evidence>
<dbReference type="EC" id="3.5.1.28" evidence="2"/>
<accession>A0A326U6H4</accession>
<dbReference type="Proteomes" id="UP000248806">
    <property type="component" value="Unassembled WGS sequence"/>
</dbReference>
<dbReference type="CDD" id="cd06583">
    <property type="entry name" value="PGRP"/>
    <property type="match status" value="1"/>
</dbReference>
<protein>
    <recommendedName>
        <fullName evidence="2">N-acetylmuramoyl-L-alanine amidase</fullName>
        <ecNumber evidence="2">3.5.1.28</ecNumber>
    </recommendedName>
</protein>
<keyword evidence="8" id="KW-1185">Reference proteome</keyword>
<dbReference type="SMART" id="SM00644">
    <property type="entry name" value="Ami_2"/>
    <property type="match status" value="1"/>
</dbReference>
<organism evidence="7 8">
    <name type="scientific">Thermosporothrix hazakensis</name>
    <dbReference type="NCBI Taxonomy" id="644383"/>
    <lineage>
        <taxon>Bacteria</taxon>
        <taxon>Bacillati</taxon>
        <taxon>Chloroflexota</taxon>
        <taxon>Ktedonobacteria</taxon>
        <taxon>Ktedonobacterales</taxon>
        <taxon>Thermosporotrichaceae</taxon>
        <taxon>Thermosporothrix</taxon>
    </lineage>
</organism>
<dbReference type="GO" id="GO:0009253">
    <property type="term" value="P:peptidoglycan catabolic process"/>
    <property type="evidence" value="ECO:0007669"/>
    <property type="project" value="InterPro"/>
</dbReference>
<evidence type="ECO:0000256" key="5">
    <source>
        <dbReference type="SAM" id="Coils"/>
    </source>
</evidence>
<dbReference type="PANTHER" id="PTHR30417">
    <property type="entry name" value="N-ACETYLMURAMOYL-L-ALANINE AMIDASE AMID"/>
    <property type="match status" value="1"/>
</dbReference>
<keyword evidence="3" id="KW-0378">Hydrolase</keyword>
<dbReference type="GO" id="GO:0009254">
    <property type="term" value="P:peptidoglycan turnover"/>
    <property type="evidence" value="ECO:0007669"/>
    <property type="project" value="TreeGrafter"/>
</dbReference>
<feature type="domain" description="N-acetylmuramoyl-L-alanine amidase" evidence="6">
    <location>
        <begin position="7"/>
        <end position="156"/>
    </location>
</feature>
<evidence type="ECO:0000256" key="3">
    <source>
        <dbReference type="ARBA" id="ARBA00022801"/>
    </source>
</evidence>
<evidence type="ECO:0000313" key="7">
    <source>
        <dbReference type="EMBL" id="PZW28410.1"/>
    </source>
</evidence>
<feature type="coiled-coil region" evidence="5">
    <location>
        <begin position="278"/>
        <end position="317"/>
    </location>
</feature>
<dbReference type="Gene3D" id="3.40.80.10">
    <property type="entry name" value="Peptidoglycan recognition protein-like"/>
    <property type="match status" value="1"/>
</dbReference>
<evidence type="ECO:0000256" key="1">
    <source>
        <dbReference type="ARBA" id="ARBA00001561"/>
    </source>
</evidence>
<dbReference type="RefSeq" id="WP_111323548.1">
    <property type="nucleotide sequence ID" value="NZ_BIFX01000001.1"/>
</dbReference>
<dbReference type="InterPro" id="IPR036505">
    <property type="entry name" value="Amidase/PGRP_sf"/>
</dbReference>
<keyword evidence="4" id="KW-0961">Cell wall biogenesis/degradation</keyword>
<proteinExistence type="predicted"/>
<evidence type="ECO:0000313" key="8">
    <source>
        <dbReference type="Proteomes" id="UP000248806"/>
    </source>
</evidence>